<feature type="signal peptide" evidence="2">
    <location>
        <begin position="1"/>
        <end position="29"/>
    </location>
</feature>
<evidence type="ECO:0000256" key="1">
    <source>
        <dbReference type="SAM" id="MobiDB-lite"/>
    </source>
</evidence>
<protein>
    <submittedName>
        <fullName evidence="3">Uncharacterized protein</fullName>
    </submittedName>
</protein>
<gene>
    <name evidence="3" type="ORF">HC175_18875</name>
</gene>
<sequence length="134" mass="15122">MGQNYSRRLWLSNSIALFCALAFSFLASAQVTPVPQDTTKTGYSLGKIRLPQPGSIVASYTYDPILDRYIYTETLGPLNITAPLILTPEEYQELVIREEMQRYFQDKSDALSGRKAGTEEDQRDLLPGFYVNSD</sequence>
<dbReference type="RefSeq" id="WP_168139729.1">
    <property type="nucleotide sequence ID" value="NZ_JAAVJR010000689.1"/>
</dbReference>
<dbReference type="Proteomes" id="UP000703674">
    <property type="component" value="Unassembled WGS sequence"/>
</dbReference>
<feature type="chain" id="PRO_5045853928" evidence="2">
    <location>
        <begin position="30"/>
        <end position="134"/>
    </location>
</feature>
<reference evidence="3 4" key="1">
    <citation type="submission" date="2020-03" db="EMBL/GenBank/DDBJ databases">
        <title>Salinimicrobium sp. nov, isolated from SCS.</title>
        <authorList>
            <person name="Cao W.R."/>
        </authorList>
    </citation>
    <scope>NUCLEOTIDE SEQUENCE [LARGE SCALE GENOMIC DNA]</scope>
    <source>
        <strain evidence="4">J15B91</strain>
    </source>
</reference>
<keyword evidence="4" id="KW-1185">Reference proteome</keyword>
<proteinExistence type="predicted"/>
<evidence type="ECO:0000313" key="4">
    <source>
        <dbReference type="Proteomes" id="UP000703674"/>
    </source>
</evidence>
<evidence type="ECO:0000313" key="3">
    <source>
        <dbReference type="EMBL" id="NJW54977.1"/>
    </source>
</evidence>
<name>A0ABX1D6N7_9FLAO</name>
<dbReference type="EMBL" id="JAAVJR010000689">
    <property type="protein sequence ID" value="NJW54977.1"/>
    <property type="molecule type" value="Genomic_DNA"/>
</dbReference>
<accession>A0ABX1D6N7</accession>
<evidence type="ECO:0000256" key="2">
    <source>
        <dbReference type="SAM" id="SignalP"/>
    </source>
</evidence>
<feature type="non-terminal residue" evidence="3">
    <location>
        <position position="134"/>
    </location>
</feature>
<feature type="region of interest" description="Disordered" evidence="1">
    <location>
        <begin position="108"/>
        <end position="134"/>
    </location>
</feature>
<keyword evidence="2" id="KW-0732">Signal</keyword>
<comment type="caution">
    <text evidence="3">The sequence shown here is derived from an EMBL/GenBank/DDBJ whole genome shotgun (WGS) entry which is preliminary data.</text>
</comment>
<organism evidence="3 4">
    <name type="scientific">Salinimicrobium oceani</name>
    <dbReference type="NCBI Taxonomy" id="2722702"/>
    <lineage>
        <taxon>Bacteria</taxon>
        <taxon>Pseudomonadati</taxon>
        <taxon>Bacteroidota</taxon>
        <taxon>Flavobacteriia</taxon>
        <taxon>Flavobacteriales</taxon>
        <taxon>Flavobacteriaceae</taxon>
        <taxon>Salinimicrobium</taxon>
    </lineage>
</organism>